<evidence type="ECO:0000256" key="9">
    <source>
        <dbReference type="PIRSR" id="PIRSR000216-1"/>
    </source>
</evidence>
<evidence type="ECO:0000256" key="1">
    <source>
        <dbReference type="ARBA" id="ARBA00010643"/>
    </source>
</evidence>
<accession>A0A7R9XXE1</accession>
<evidence type="ECO:0000256" key="6">
    <source>
        <dbReference type="ARBA" id="ARBA00023014"/>
    </source>
</evidence>
<reference evidence="11" key="1">
    <citation type="submission" date="2021-01" db="EMBL/GenBank/DDBJ databases">
        <authorList>
            <person name="Corre E."/>
            <person name="Pelletier E."/>
            <person name="Niang G."/>
            <person name="Scheremetjew M."/>
            <person name="Finn R."/>
            <person name="Kale V."/>
            <person name="Holt S."/>
            <person name="Cochrane G."/>
            <person name="Meng A."/>
            <person name="Brown T."/>
            <person name="Cohen L."/>
        </authorList>
    </citation>
    <scope>NUCLEOTIDE SEQUENCE</scope>
    <source>
        <strain evidence="11">CCMP1413</strain>
    </source>
</reference>
<dbReference type="NCBIfam" id="TIGR01958">
    <property type="entry name" value="nuoE_fam"/>
    <property type="match status" value="1"/>
</dbReference>
<evidence type="ECO:0000256" key="2">
    <source>
        <dbReference type="ARBA" id="ARBA00022714"/>
    </source>
</evidence>
<organism evidence="11">
    <name type="scientific">Prasinoderma coloniale</name>
    <dbReference type="NCBI Taxonomy" id="156133"/>
    <lineage>
        <taxon>Eukaryota</taxon>
        <taxon>Viridiplantae</taxon>
        <taxon>Prasinodermophyta</taxon>
        <taxon>Prasinodermophyceae</taxon>
        <taxon>Prasinodermales</taxon>
        <taxon>Prasinodermaceae</taxon>
        <taxon>Prasinoderma</taxon>
    </lineage>
</organism>
<name>A0A7R9XXE1_9VIRI</name>
<evidence type="ECO:0000313" key="11">
    <source>
        <dbReference type="EMBL" id="CAD8234100.1"/>
    </source>
</evidence>
<evidence type="ECO:0000256" key="8">
    <source>
        <dbReference type="ARBA" id="ARBA00034078"/>
    </source>
</evidence>
<dbReference type="AlphaFoldDB" id="A0A7R9XXE1"/>
<evidence type="ECO:0000256" key="5">
    <source>
        <dbReference type="ARBA" id="ARBA00023004"/>
    </source>
</evidence>
<feature type="binding site" evidence="9">
    <location>
        <position position="108"/>
    </location>
    <ligand>
        <name>[2Fe-2S] cluster</name>
        <dbReference type="ChEBI" id="CHEBI:190135"/>
    </ligand>
</feature>
<dbReference type="PIRSF" id="PIRSF000216">
    <property type="entry name" value="NADH_DH_24kDa"/>
    <property type="match status" value="1"/>
</dbReference>
<keyword evidence="7" id="KW-0520">NAD</keyword>
<dbReference type="InterPro" id="IPR036249">
    <property type="entry name" value="Thioredoxin-like_sf"/>
</dbReference>
<evidence type="ECO:0000256" key="4">
    <source>
        <dbReference type="ARBA" id="ARBA00022967"/>
    </source>
</evidence>
<comment type="cofactor">
    <cofactor evidence="9">
        <name>[2Fe-2S] cluster</name>
        <dbReference type="ChEBI" id="CHEBI:190135"/>
    </cofactor>
    <text evidence="9">Binds 1 [2Fe-2S] cluster.</text>
</comment>
<keyword evidence="3 9" id="KW-0479">Metal-binding</keyword>
<comment type="cofactor">
    <cofactor evidence="8">
        <name>[2Fe-2S] cluster</name>
        <dbReference type="ChEBI" id="CHEBI:190135"/>
    </cofactor>
</comment>
<dbReference type="InterPro" id="IPR041921">
    <property type="entry name" value="NuoE_N"/>
</dbReference>
<dbReference type="InterPro" id="IPR002023">
    <property type="entry name" value="NuoE-like"/>
</dbReference>
<dbReference type="GO" id="GO:0046872">
    <property type="term" value="F:metal ion binding"/>
    <property type="evidence" value="ECO:0007669"/>
    <property type="project" value="UniProtKB-KW"/>
</dbReference>
<dbReference type="FunFam" id="3.40.30.10:FF:000022">
    <property type="entry name" value="NADH dehydrogenase flavoprotein 2, mitochondrial"/>
    <property type="match status" value="1"/>
</dbReference>
<dbReference type="GO" id="GO:0005743">
    <property type="term" value="C:mitochondrial inner membrane"/>
    <property type="evidence" value="ECO:0007669"/>
    <property type="project" value="UniProtKB-ARBA"/>
</dbReference>
<keyword evidence="2 9" id="KW-0001">2Fe-2S</keyword>
<keyword evidence="4" id="KW-1278">Translocase</keyword>
<feature type="binding site" evidence="9">
    <location>
        <position position="144"/>
    </location>
    <ligand>
        <name>[2Fe-2S] cluster</name>
        <dbReference type="ChEBI" id="CHEBI:190135"/>
    </ligand>
</feature>
<dbReference type="GO" id="GO:1902494">
    <property type="term" value="C:catalytic complex"/>
    <property type="evidence" value="ECO:0007669"/>
    <property type="project" value="UniProtKB-ARBA"/>
</dbReference>
<dbReference type="GO" id="GO:0008137">
    <property type="term" value="F:NADH dehydrogenase (ubiquinone) activity"/>
    <property type="evidence" value="ECO:0007669"/>
    <property type="project" value="UniProtKB-ARBA"/>
</dbReference>
<sequence length="247" mass="27062">MSTLLSKHINVEGNLEEDDFEFTEGNLEKAAEIISRYPPNWKQSAVIPLLDLAQAQNGGWLTLGAMNKIAAILEMPPIRVYEVMTFYTMYNRSKVGKYHVMVCGTTPCMLRGSREIEAALQDHLGVKTFETTEDGMFTLGEMECMGCCVSAPMVAVADYTNGAEGYSYNYYEDLEPKDAIRIVENLRKGKKPTAAAYGGGSKYTHHTDGGFMVGTQRAGRENAGPEGGNTTLLGEPSGPFCRDLKDA</sequence>
<dbReference type="FunFam" id="1.10.10.1590:FF:000001">
    <property type="entry name" value="NADH-quinone oxidoreductase subunit E"/>
    <property type="match status" value="1"/>
</dbReference>
<dbReference type="InterPro" id="IPR042128">
    <property type="entry name" value="NuoE_dom"/>
</dbReference>
<protein>
    <recommendedName>
        <fullName evidence="12">NADH dehydrogenase [ubiquinone] flavoprotein 2, mitochondrial</fullName>
    </recommendedName>
</protein>
<dbReference type="SUPFAM" id="SSF52833">
    <property type="entry name" value="Thioredoxin-like"/>
    <property type="match status" value="1"/>
</dbReference>
<dbReference type="EMBL" id="HBDZ01004427">
    <property type="protein sequence ID" value="CAD8234100.1"/>
    <property type="molecule type" value="Transcribed_RNA"/>
</dbReference>
<keyword evidence="5 9" id="KW-0408">Iron</keyword>
<keyword evidence="6 9" id="KW-0411">Iron-sulfur</keyword>
<dbReference type="CDD" id="cd03064">
    <property type="entry name" value="TRX_Fd_NuoE"/>
    <property type="match status" value="1"/>
</dbReference>
<feature type="binding site" evidence="9">
    <location>
        <position position="148"/>
    </location>
    <ligand>
        <name>[2Fe-2S] cluster</name>
        <dbReference type="ChEBI" id="CHEBI:190135"/>
    </ligand>
</feature>
<gene>
    <name evidence="11" type="ORF">PCOL08062_LOCUS3385</name>
</gene>
<dbReference type="GO" id="GO:0051537">
    <property type="term" value="F:2 iron, 2 sulfur cluster binding"/>
    <property type="evidence" value="ECO:0007669"/>
    <property type="project" value="UniProtKB-KW"/>
</dbReference>
<dbReference type="Pfam" id="PF01257">
    <property type="entry name" value="2Fe-2S_thioredx"/>
    <property type="match status" value="1"/>
</dbReference>
<dbReference type="GO" id="GO:0098796">
    <property type="term" value="C:membrane protein complex"/>
    <property type="evidence" value="ECO:0007669"/>
    <property type="project" value="UniProtKB-ARBA"/>
</dbReference>
<dbReference type="PROSITE" id="PS01099">
    <property type="entry name" value="COMPLEX1_24K"/>
    <property type="match status" value="1"/>
</dbReference>
<dbReference type="Gene3D" id="3.40.30.10">
    <property type="entry name" value="Glutaredoxin"/>
    <property type="match status" value="1"/>
</dbReference>
<comment type="similarity">
    <text evidence="1">Belongs to the complex I 24 kDa subunit family.</text>
</comment>
<proteinExistence type="inferred from homology"/>
<evidence type="ECO:0000256" key="10">
    <source>
        <dbReference type="SAM" id="MobiDB-lite"/>
    </source>
</evidence>
<dbReference type="GO" id="GO:0003954">
    <property type="term" value="F:NADH dehydrogenase activity"/>
    <property type="evidence" value="ECO:0007669"/>
    <property type="project" value="TreeGrafter"/>
</dbReference>
<dbReference type="PANTHER" id="PTHR10371">
    <property type="entry name" value="NADH DEHYDROGENASE UBIQUINONE FLAVOPROTEIN 2, MITOCHONDRIAL"/>
    <property type="match status" value="1"/>
</dbReference>
<dbReference type="PANTHER" id="PTHR10371:SF3">
    <property type="entry name" value="NADH DEHYDROGENASE [UBIQUINONE] FLAVOPROTEIN 2, MITOCHONDRIAL"/>
    <property type="match status" value="1"/>
</dbReference>
<dbReference type="Gene3D" id="1.10.10.1590">
    <property type="entry name" value="NADH-quinone oxidoreductase subunit E"/>
    <property type="match status" value="1"/>
</dbReference>
<evidence type="ECO:0008006" key="12">
    <source>
        <dbReference type="Google" id="ProtNLM"/>
    </source>
</evidence>
<feature type="region of interest" description="Disordered" evidence="10">
    <location>
        <begin position="219"/>
        <end position="247"/>
    </location>
</feature>
<feature type="binding site" evidence="9">
    <location>
        <position position="103"/>
    </location>
    <ligand>
        <name>[2Fe-2S] cluster</name>
        <dbReference type="ChEBI" id="CHEBI:190135"/>
    </ligand>
</feature>
<dbReference type="GO" id="GO:0006120">
    <property type="term" value="P:mitochondrial electron transport, NADH to ubiquinone"/>
    <property type="evidence" value="ECO:0007669"/>
    <property type="project" value="UniProtKB-ARBA"/>
</dbReference>
<evidence type="ECO:0000256" key="3">
    <source>
        <dbReference type="ARBA" id="ARBA00022723"/>
    </source>
</evidence>
<evidence type="ECO:0000256" key="7">
    <source>
        <dbReference type="ARBA" id="ARBA00023027"/>
    </source>
</evidence>